<dbReference type="PROSITE" id="PS00583">
    <property type="entry name" value="PFKB_KINASES_1"/>
    <property type="match status" value="1"/>
</dbReference>
<dbReference type="GO" id="GO:0008443">
    <property type="term" value="F:phosphofructokinase activity"/>
    <property type="evidence" value="ECO:0007669"/>
    <property type="project" value="TreeGrafter"/>
</dbReference>
<dbReference type="CDD" id="cd01164">
    <property type="entry name" value="FruK_PfkB_like"/>
    <property type="match status" value="1"/>
</dbReference>
<dbReference type="GO" id="GO:0016052">
    <property type="term" value="P:carbohydrate catabolic process"/>
    <property type="evidence" value="ECO:0007669"/>
    <property type="project" value="UniProtKB-ARBA"/>
</dbReference>
<dbReference type="SUPFAM" id="SSF53613">
    <property type="entry name" value="Ribokinase-like"/>
    <property type="match status" value="1"/>
</dbReference>
<keyword evidence="5 6" id="KW-0067">ATP-binding</keyword>
<sequence>MTLTVTLNPCIDKTIEVEKYEIDKINHVNNVEYEAGGKGINVSRVLHNLGVDVTALCLIGGKTGNEIENLMDRDNIQYHSVKIKEPNRVVTTIREVTNNKQTVFMEKGPNIDESEINKLILEYRILLKKSDIVILSGAYANETMNGIYPKLIDEANYLGLKVILDSHGIGLTESINKKLFLIKPNIDELSEIIGKQIKEDDDIKKTLETFPKKNIENIVVSMGKSGAVFKNKEIMLKGYPPNINEINPVGSGDSFVAGLVYGIVNGFTWIDSLKYAISAGAANAAMWTAANCNKTQIEKLFSKVKISCY</sequence>
<dbReference type="GO" id="GO:0005988">
    <property type="term" value="P:lactose metabolic process"/>
    <property type="evidence" value="ECO:0007669"/>
    <property type="project" value="UniProtKB-KW"/>
</dbReference>
<dbReference type="InterPro" id="IPR002173">
    <property type="entry name" value="Carboh/pur_kinase_PfkB_CS"/>
</dbReference>
<dbReference type="GO" id="GO:0009024">
    <property type="term" value="F:tagatose-6-phosphate kinase activity"/>
    <property type="evidence" value="ECO:0007669"/>
    <property type="project" value="UniProtKB-EC"/>
</dbReference>
<name>L0IMB2_THETR</name>
<reference evidence="8 9" key="1">
    <citation type="submission" date="2012-03" db="EMBL/GenBank/DDBJ databases">
        <title>Complete sequence of chromosome of Thermoanaerobacterium thermosaccharolyticum M0795.</title>
        <authorList>
            <consortium name="US DOE Joint Genome Institute"/>
            <person name="Lucas S."/>
            <person name="Han J."/>
            <person name="Lapidus A."/>
            <person name="Cheng J.-F."/>
            <person name="Goodwin L."/>
            <person name="Pitluck S."/>
            <person name="Peters L."/>
            <person name="Teshima H."/>
            <person name="Detter J.C."/>
            <person name="Han C."/>
            <person name="Tapia R."/>
            <person name="Land M."/>
            <person name="Hauser L."/>
            <person name="Kyrpides N."/>
            <person name="Ivanova N."/>
            <person name="Pagani I."/>
            <person name="Feinberg L."/>
            <person name="Folden J."/>
            <person name="Hogsett D."/>
            <person name="Shaw J."/>
            <person name="Woyke T."/>
        </authorList>
    </citation>
    <scope>NUCLEOTIDE SEQUENCE [LARGE SCALE GENOMIC DNA]</scope>
    <source>
        <strain evidence="8 9">M0795</strain>
    </source>
</reference>
<dbReference type="PATRIC" id="fig|698948.3.peg.1732"/>
<evidence type="ECO:0000256" key="4">
    <source>
        <dbReference type="ARBA" id="ARBA00022777"/>
    </source>
</evidence>
<dbReference type="Pfam" id="PF00294">
    <property type="entry name" value="PfkB"/>
    <property type="match status" value="1"/>
</dbReference>
<evidence type="ECO:0000256" key="6">
    <source>
        <dbReference type="PIRNR" id="PIRNR000535"/>
    </source>
</evidence>
<keyword evidence="3 6" id="KW-0547">Nucleotide-binding</keyword>
<evidence type="ECO:0000256" key="2">
    <source>
        <dbReference type="ARBA" id="ARBA00022679"/>
    </source>
</evidence>
<dbReference type="GO" id="GO:0044281">
    <property type="term" value="P:small molecule metabolic process"/>
    <property type="evidence" value="ECO:0007669"/>
    <property type="project" value="UniProtKB-ARBA"/>
</dbReference>
<keyword evidence="4 8" id="KW-0418">Kinase</keyword>
<dbReference type="GO" id="GO:0005829">
    <property type="term" value="C:cytosol"/>
    <property type="evidence" value="ECO:0007669"/>
    <property type="project" value="TreeGrafter"/>
</dbReference>
<evidence type="ECO:0000313" key="8">
    <source>
        <dbReference type="EMBL" id="AGB19356.1"/>
    </source>
</evidence>
<dbReference type="Gene3D" id="3.40.1190.20">
    <property type="match status" value="1"/>
</dbReference>
<dbReference type="GO" id="GO:2001059">
    <property type="term" value="P:D-tagatose 6-phosphate catabolic process"/>
    <property type="evidence" value="ECO:0007669"/>
    <property type="project" value="UniProtKB-UniPathway"/>
</dbReference>
<accession>L0IMB2</accession>
<evidence type="ECO:0000256" key="5">
    <source>
        <dbReference type="ARBA" id="ARBA00022840"/>
    </source>
</evidence>
<dbReference type="PANTHER" id="PTHR46566">
    <property type="entry name" value="1-PHOSPHOFRUCTOKINASE-RELATED"/>
    <property type="match status" value="1"/>
</dbReference>
<dbReference type="KEGG" id="tto:Thethe_01734"/>
<gene>
    <name evidence="8" type="ORF">Thethe_01734</name>
</gene>
<proteinExistence type="inferred from homology"/>
<feature type="domain" description="Carbohydrate kinase PfkB" evidence="7">
    <location>
        <begin position="6"/>
        <end position="286"/>
    </location>
</feature>
<dbReference type="AlphaFoldDB" id="L0IMB2"/>
<dbReference type="GO" id="GO:0005524">
    <property type="term" value="F:ATP binding"/>
    <property type="evidence" value="ECO:0007669"/>
    <property type="project" value="UniProtKB-KW"/>
</dbReference>
<dbReference type="HOGENOM" id="CLU_050013_0_2_9"/>
<dbReference type="EC" id="2.7.1.144" evidence="6"/>
<dbReference type="PIRSF" id="PIRSF000535">
    <property type="entry name" value="1PFK/6PFK/LacC"/>
    <property type="match status" value="1"/>
</dbReference>
<dbReference type="PANTHER" id="PTHR46566:SF2">
    <property type="entry name" value="ATP-DEPENDENT 6-PHOSPHOFRUCTOKINASE ISOZYME 2"/>
    <property type="match status" value="1"/>
</dbReference>
<organism evidence="8 9">
    <name type="scientific">Thermoanaerobacterium thermosaccharolyticum M0795</name>
    <dbReference type="NCBI Taxonomy" id="698948"/>
    <lineage>
        <taxon>Bacteria</taxon>
        <taxon>Bacillati</taxon>
        <taxon>Bacillota</taxon>
        <taxon>Clostridia</taxon>
        <taxon>Thermoanaerobacterales</taxon>
        <taxon>Thermoanaerobacteraceae</taxon>
        <taxon>Thermoanaerobacterium</taxon>
    </lineage>
</organism>
<keyword evidence="2 6" id="KW-0808">Transferase</keyword>
<dbReference type="Proteomes" id="UP000010845">
    <property type="component" value="Chromosome"/>
</dbReference>
<evidence type="ECO:0000313" key="9">
    <source>
        <dbReference type="Proteomes" id="UP000010845"/>
    </source>
</evidence>
<dbReference type="InterPro" id="IPR017583">
    <property type="entry name" value="Tagatose/fructose_Pkinase"/>
</dbReference>
<evidence type="ECO:0000256" key="1">
    <source>
        <dbReference type="ARBA" id="ARBA00005380"/>
    </source>
</evidence>
<comment type="similarity">
    <text evidence="1">Belongs to the carbohydrate kinase pfkB family.</text>
</comment>
<dbReference type="EMBL" id="CP003066">
    <property type="protein sequence ID" value="AGB19356.1"/>
    <property type="molecule type" value="Genomic_DNA"/>
</dbReference>
<dbReference type="InterPro" id="IPR029056">
    <property type="entry name" value="Ribokinase-like"/>
</dbReference>
<keyword evidence="6" id="KW-0423">Lactose metabolism</keyword>
<comment type="catalytic activity">
    <reaction evidence="6">
        <text>D-tagatofuranose 6-phosphate + ATP = D-tagatofuranose 1,6-bisphosphate + ADP + H(+)</text>
        <dbReference type="Rhea" id="RHEA:12420"/>
        <dbReference type="ChEBI" id="CHEBI:15378"/>
        <dbReference type="ChEBI" id="CHEBI:30616"/>
        <dbReference type="ChEBI" id="CHEBI:58694"/>
        <dbReference type="ChEBI" id="CHEBI:58695"/>
        <dbReference type="ChEBI" id="CHEBI:456216"/>
        <dbReference type="EC" id="2.7.1.144"/>
    </reaction>
</comment>
<evidence type="ECO:0000259" key="7">
    <source>
        <dbReference type="Pfam" id="PF00294"/>
    </source>
</evidence>
<dbReference type="NCBIfam" id="TIGR03168">
    <property type="entry name" value="1-PFK"/>
    <property type="match status" value="1"/>
</dbReference>
<comment type="pathway">
    <text evidence="6">Carbohydrate metabolism; D-tagatose 6-phosphate degradation; D-glyceraldehyde 3-phosphate and glycerone phosphate from D-tagatose 6-phosphate: step 1/2.</text>
</comment>
<evidence type="ECO:0000256" key="3">
    <source>
        <dbReference type="ARBA" id="ARBA00022741"/>
    </source>
</evidence>
<dbReference type="RefSeq" id="WP_015311883.1">
    <property type="nucleotide sequence ID" value="NC_019970.1"/>
</dbReference>
<dbReference type="UniPathway" id="UPA00704">
    <property type="reaction ID" value="UER00715"/>
</dbReference>
<dbReference type="InterPro" id="IPR011611">
    <property type="entry name" value="PfkB_dom"/>
</dbReference>
<dbReference type="FunFam" id="3.40.1190.20:FF:000001">
    <property type="entry name" value="Phosphofructokinase"/>
    <property type="match status" value="1"/>
</dbReference>
<comment type="similarity">
    <text evidence="6">Belongs to the carbohydrate kinase PfkB family. LacC subfamily.</text>
</comment>
<protein>
    <recommendedName>
        <fullName evidence="6">Tagatose-6-phosphate kinase</fullName>
        <ecNumber evidence="6">2.7.1.144</ecNumber>
    </recommendedName>
</protein>
<dbReference type="PROSITE" id="PS00584">
    <property type="entry name" value="PFKB_KINASES_2"/>
    <property type="match status" value="1"/>
</dbReference>